<dbReference type="KEGG" id="mff:MFFC18_16290"/>
<gene>
    <name evidence="7" type="primary">pknB_15</name>
    <name evidence="7" type="ORF">MFFC18_16290</name>
</gene>
<evidence type="ECO:0000256" key="2">
    <source>
        <dbReference type="ARBA" id="ARBA00022741"/>
    </source>
</evidence>
<sequence length="1228" mass="139855">MSNSRLRALKQIDDICEQFELMLKQGQQVEIANWIQLVHEDDQSELFYELLRLETHHDLASRSSNSIGDYFRQFPEFSNEIVKVFARNRGDDSETSSLPVSHSPMEPVSVGDFISRFRIISPLGAGGFSAVFLAHDPEINQAVALKVLRPDVVVEDSRYLECIVNEANVLSRIDHPAIPKVFDVGEDDDGRPWVAMEFIKGESLYKTLATDQHSLVEVLRILVRTAKAVHEIHQAGFAHRDIKPDNIIIGLDGEPRILDYGLALHENIQRRKSGERAGTTAFMSPEQVRGENEDLDGRTDVWSLGVILYLVVAKRLPFHGETKEDTRRDILKQPVKPPRQIKNNLATVELENVCFRALKKHPEDRFPTANDFANELQAAIDVLPAEFLLQDASRTRKLSTRENCELQLARQARIWTAQPSARNLPGPVRFAKFRMWTDKGYWSDSESSLMTAASKRLLKYGYAFAAIAIILAFTQYRVRESSLDARVQETVAAVREAPIPEVRSVFDSMSSFAPDRCLDAVQTAFDESQPVDEISAEGLRYAIILADLHPEYREIFRNSIITADADELYVLVELAFGDGEDDLLEPIDEQLRKRLVNLISRSHDAGIERLWPAAPEEYAERFDSLNGSMTPRYAYCPQMRLGEFKKTCEELREYRYCPVNVRPWKDKLNNTFVAAIWHRSTSDWKISWDLSPTDFLAMKSRENMNLVDVCDGLNSNDEDPLLVAVWSREKNPYGKARQMLLAEKIPQLFDPAWSQKFDPNYSVIGKDIESYYLEDTPLLVDVSVHNDHTFQPLVSREQEKIRVGEMILNACAPGEEDVPDPRLANRLEAAENLKAEAYYTLRRFDRSSDHFQKNASEEGTWQDELTRTLSFTRSGDMVNAHYSKAVLTRKMNFAVKNGTRPYLNYSVARAINGSLNAEMEFWQSRDVTEFIDFVKTRIEFVEANPSATFVTPWAEYYALALATSSVSQAIAITGEQSSKDAKVLGQLKSKLVQESLVLKPSLRRRYAKWVEFQSTLNLPTVVPLLHEIEQPIRSSAWSTHASMCESRFVELRSPLAHAAECARFERGFFPVSIVLGKTVRGRPRVGSVWHYELETAEFVKREQTLANAFCYALRHDEDLGVWKILGSPDTDTLKRRIIDTISRFDVDPLILVRRLGQTSSPSEQLSILKSLRQYSVADIDLHKIDDILNLIKPIEAAGSSEHRQLCKIIRINLTAVQIANTNKNRVRY</sequence>
<evidence type="ECO:0000256" key="5">
    <source>
        <dbReference type="PROSITE-ProRule" id="PRU10141"/>
    </source>
</evidence>
<dbReference type="PROSITE" id="PS00108">
    <property type="entry name" value="PROTEIN_KINASE_ST"/>
    <property type="match status" value="1"/>
</dbReference>
<keyword evidence="8" id="KW-1185">Reference proteome</keyword>
<keyword evidence="2 5" id="KW-0547">Nucleotide-binding</keyword>
<evidence type="ECO:0000259" key="6">
    <source>
        <dbReference type="PROSITE" id="PS50011"/>
    </source>
</evidence>
<accession>A0A5B9PA23</accession>
<dbReference type="EMBL" id="CP042912">
    <property type="protein sequence ID" value="QEG21770.1"/>
    <property type="molecule type" value="Genomic_DNA"/>
</dbReference>
<keyword evidence="1 7" id="KW-0808">Transferase</keyword>
<dbReference type="InterPro" id="IPR017441">
    <property type="entry name" value="Protein_kinase_ATP_BS"/>
</dbReference>
<dbReference type="InterPro" id="IPR011009">
    <property type="entry name" value="Kinase-like_dom_sf"/>
</dbReference>
<keyword evidence="4 5" id="KW-0067">ATP-binding</keyword>
<keyword evidence="3 7" id="KW-0418">Kinase</keyword>
<evidence type="ECO:0000256" key="4">
    <source>
        <dbReference type="ARBA" id="ARBA00022840"/>
    </source>
</evidence>
<dbReference type="PROSITE" id="PS50011">
    <property type="entry name" value="PROTEIN_KINASE_DOM"/>
    <property type="match status" value="1"/>
</dbReference>
<reference evidence="7 8" key="1">
    <citation type="submission" date="2019-08" db="EMBL/GenBank/DDBJ databases">
        <title>Deep-cultivation of Planctomycetes and their phenomic and genomic characterization uncovers novel biology.</title>
        <authorList>
            <person name="Wiegand S."/>
            <person name="Jogler M."/>
            <person name="Boedeker C."/>
            <person name="Pinto D."/>
            <person name="Vollmers J."/>
            <person name="Rivas-Marin E."/>
            <person name="Kohn T."/>
            <person name="Peeters S.H."/>
            <person name="Heuer A."/>
            <person name="Rast P."/>
            <person name="Oberbeckmann S."/>
            <person name="Bunk B."/>
            <person name="Jeske O."/>
            <person name="Meyerdierks A."/>
            <person name="Storesund J.E."/>
            <person name="Kallscheuer N."/>
            <person name="Luecker S."/>
            <person name="Lage O.M."/>
            <person name="Pohl T."/>
            <person name="Merkel B.J."/>
            <person name="Hornburger P."/>
            <person name="Mueller R.-W."/>
            <person name="Bruemmer F."/>
            <person name="Labrenz M."/>
            <person name="Spormann A.M."/>
            <person name="Op den Camp H."/>
            <person name="Overmann J."/>
            <person name="Amann R."/>
            <person name="Jetten M.S.M."/>
            <person name="Mascher T."/>
            <person name="Medema M.H."/>
            <person name="Devos D.P."/>
            <person name="Kaster A.-K."/>
            <person name="Ovreas L."/>
            <person name="Rohde M."/>
            <person name="Galperin M.Y."/>
            <person name="Jogler C."/>
        </authorList>
    </citation>
    <scope>NUCLEOTIDE SEQUENCE [LARGE SCALE GENOMIC DNA]</scope>
    <source>
        <strain evidence="7 8">FC18</strain>
    </source>
</reference>
<dbReference type="OrthoDB" id="9801841at2"/>
<evidence type="ECO:0000313" key="8">
    <source>
        <dbReference type="Proteomes" id="UP000322214"/>
    </source>
</evidence>
<dbReference type="InterPro" id="IPR000719">
    <property type="entry name" value="Prot_kinase_dom"/>
</dbReference>
<name>A0A5B9PA23_9BACT</name>
<dbReference type="Pfam" id="PF00069">
    <property type="entry name" value="Pkinase"/>
    <property type="match status" value="1"/>
</dbReference>
<evidence type="ECO:0000313" key="7">
    <source>
        <dbReference type="EMBL" id="QEG21770.1"/>
    </source>
</evidence>
<proteinExistence type="predicted"/>
<dbReference type="STRING" id="980251.GCA_001642875_03230"/>
<dbReference type="PANTHER" id="PTHR43289:SF6">
    <property type="entry name" value="SERINE_THREONINE-PROTEIN KINASE NEKL-3"/>
    <property type="match status" value="1"/>
</dbReference>
<protein>
    <submittedName>
        <fullName evidence="7">Serine/threonine-protein kinase PknB</fullName>
        <ecNumber evidence="7">2.7.11.1</ecNumber>
    </submittedName>
</protein>
<evidence type="ECO:0000256" key="3">
    <source>
        <dbReference type="ARBA" id="ARBA00022777"/>
    </source>
</evidence>
<dbReference type="GO" id="GO:0004674">
    <property type="term" value="F:protein serine/threonine kinase activity"/>
    <property type="evidence" value="ECO:0007669"/>
    <property type="project" value="UniProtKB-EC"/>
</dbReference>
<dbReference type="CDD" id="cd14014">
    <property type="entry name" value="STKc_PknB_like"/>
    <property type="match status" value="1"/>
</dbReference>
<organism evidence="7 8">
    <name type="scientific">Mariniblastus fucicola</name>
    <dbReference type="NCBI Taxonomy" id="980251"/>
    <lineage>
        <taxon>Bacteria</taxon>
        <taxon>Pseudomonadati</taxon>
        <taxon>Planctomycetota</taxon>
        <taxon>Planctomycetia</taxon>
        <taxon>Pirellulales</taxon>
        <taxon>Pirellulaceae</taxon>
        <taxon>Mariniblastus</taxon>
    </lineage>
</organism>
<dbReference type="InterPro" id="IPR008271">
    <property type="entry name" value="Ser/Thr_kinase_AS"/>
</dbReference>
<feature type="binding site" evidence="5">
    <location>
        <position position="146"/>
    </location>
    <ligand>
        <name>ATP</name>
        <dbReference type="ChEBI" id="CHEBI:30616"/>
    </ligand>
</feature>
<dbReference type="EC" id="2.7.11.1" evidence="7"/>
<dbReference type="GO" id="GO:0005524">
    <property type="term" value="F:ATP binding"/>
    <property type="evidence" value="ECO:0007669"/>
    <property type="project" value="UniProtKB-UniRule"/>
</dbReference>
<dbReference type="AlphaFoldDB" id="A0A5B9PA23"/>
<evidence type="ECO:0000256" key="1">
    <source>
        <dbReference type="ARBA" id="ARBA00022679"/>
    </source>
</evidence>
<dbReference type="Gene3D" id="3.30.200.20">
    <property type="entry name" value="Phosphorylase Kinase, domain 1"/>
    <property type="match status" value="1"/>
</dbReference>
<dbReference type="Gene3D" id="1.10.510.10">
    <property type="entry name" value="Transferase(Phosphotransferase) domain 1"/>
    <property type="match status" value="1"/>
</dbReference>
<dbReference type="SUPFAM" id="SSF56112">
    <property type="entry name" value="Protein kinase-like (PK-like)"/>
    <property type="match status" value="1"/>
</dbReference>
<dbReference type="PANTHER" id="PTHR43289">
    <property type="entry name" value="MITOGEN-ACTIVATED PROTEIN KINASE KINASE KINASE 20-RELATED"/>
    <property type="match status" value="1"/>
</dbReference>
<dbReference type="Proteomes" id="UP000322214">
    <property type="component" value="Chromosome"/>
</dbReference>
<dbReference type="SMART" id="SM00220">
    <property type="entry name" value="S_TKc"/>
    <property type="match status" value="1"/>
</dbReference>
<dbReference type="PROSITE" id="PS00107">
    <property type="entry name" value="PROTEIN_KINASE_ATP"/>
    <property type="match status" value="1"/>
</dbReference>
<feature type="domain" description="Protein kinase" evidence="6">
    <location>
        <begin position="117"/>
        <end position="388"/>
    </location>
</feature>
<dbReference type="RefSeq" id="WP_075085450.1">
    <property type="nucleotide sequence ID" value="NZ_CP042912.1"/>
</dbReference>